<dbReference type="EMBL" id="KU873122">
    <property type="protein sequence ID" value="AQT38543.1"/>
    <property type="molecule type" value="Genomic_DNA"/>
</dbReference>
<keyword evidence="8 17" id="KW-0479">Metal-binding</keyword>
<organism evidence="21">
    <name type="scientific">Echyridella menziesii</name>
    <dbReference type="NCBI Taxonomy" id="981778"/>
    <lineage>
        <taxon>Eukaryota</taxon>
        <taxon>Metazoa</taxon>
        <taxon>Spiralia</taxon>
        <taxon>Lophotrochozoa</taxon>
        <taxon>Mollusca</taxon>
        <taxon>Bivalvia</taxon>
        <taxon>Autobranchia</taxon>
        <taxon>Heteroconchia</taxon>
        <taxon>Palaeoheterodonta</taxon>
        <taxon>Unionida</taxon>
        <taxon>Unionoidea</taxon>
        <taxon>Hyriidae</taxon>
        <taxon>Echyridella</taxon>
    </lineage>
</organism>
<evidence type="ECO:0000256" key="7">
    <source>
        <dbReference type="ARBA" id="ARBA00022692"/>
    </source>
</evidence>
<dbReference type="InterPro" id="IPR005798">
    <property type="entry name" value="Cyt_b/b6_C"/>
</dbReference>
<dbReference type="InterPro" id="IPR030689">
    <property type="entry name" value="Cytochrome_b"/>
</dbReference>
<evidence type="ECO:0000259" key="20">
    <source>
        <dbReference type="PROSITE" id="PS51003"/>
    </source>
</evidence>
<feature type="transmembrane region" description="Helical" evidence="18">
    <location>
        <begin position="114"/>
        <end position="135"/>
    </location>
</feature>
<feature type="binding site" description="axial binding residue" evidence="17">
    <location>
        <position position="198"/>
    </location>
    <ligand>
        <name>heme b</name>
        <dbReference type="ChEBI" id="CHEBI:60344"/>
        <label>b566</label>
    </ligand>
    <ligandPart>
        <name>Fe</name>
        <dbReference type="ChEBI" id="CHEBI:18248"/>
    </ligandPart>
</feature>
<keyword evidence="4 18" id="KW-0813">Transport</keyword>
<keyword evidence="7 18" id="KW-0812">Transmembrane</keyword>
<feature type="transmembrane region" description="Helical" evidence="18">
    <location>
        <begin position="274"/>
        <end position="305"/>
    </location>
</feature>
<dbReference type="PANTHER" id="PTHR19271:SF16">
    <property type="entry name" value="CYTOCHROME B"/>
    <property type="match status" value="1"/>
</dbReference>
<dbReference type="SUPFAM" id="SSF81648">
    <property type="entry name" value="a domain/subunit of cytochrome bc1 complex (Ubiquinol-cytochrome c reductase)"/>
    <property type="match status" value="1"/>
</dbReference>
<comment type="cofactor">
    <cofactor evidence="17">
        <name>heme</name>
        <dbReference type="ChEBI" id="CHEBI:30413"/>
    </cofactor>
    <text evidence="17">Binds 2 heme groups non-covalently.</text>
</comment>
<dbReference type="InterPro" id="IPR048260">
    <property type="entry name" value="Cytochrome_b_C_euk/bac"/>
</dbReference>
<feature type="transmembrane region" description="Helical" evidence="18">
    <location>
        <begin position="325"/>
        <end position="342"/>
    </location>
</feature>
<keyword evidence="11 18" id="KW-1133">Transmembrane helix</keyword>
<evidence type="ECO:0000256" key="11">
    <source>
        <dbReference type="ARBA" id="ARBA00022989"/>
    </source>
</evidence>
<feature type="domain" description="Cytochrome b/b6 C-terminal region profile" evidence="20">
    <location>
        <begin position="212"/>
        <end position="375"/>
    </location>
</feature>
<evidence type="ECO:0000256" key="12">
    <source>
        <dbReference type="ARBA" id="ARBA00023004"/>
    </source>
</evidence>
<dbReference type="GO" id="GO:0008121">
    <property type="term" value="F:quinol-cytochrome-c reductase activity"/>
    <property type="evidence" value="ECO:0007669"/>
    <property type="project" value="InterPro"/>
</dbReference>
<comment type="cofactor">
    <cofactor evidence="18">
        <name>heme b</name>
        <dbReference type="ChEBI" id="CHEBI:60344"/>
    </cofactor>
    <text evidence="18">Binds 2 heme groups non-covalently.</text>
</comment>
<comment type="function">
    <text evidence="1 18">Component of the ubiquinol-cytochrome c reductase complex (complex III or cytochrome b-c1 complex) that is part of the mitochondrial respiratory chain. The b-c1 complex mediates electron transfer from ubiquinol to cytochrome c. Contributes to the generation of a proton gradient across the mitochondrial membrane that is then used for ATP synthesis.</text>
</comment>
<feature type="transmembrane region" description="Helical" evidence="18">
    <location>
        <begin position="349"/>
        <end position="366"/>
    </location>
</feature>
<keyword evidence="15 18" id="KW-0472">Membrane</keyword>
<dbReference type="InterPro" id="IPR016174">
    <property type="entry name" value="Di-haem_cyt_TM"/>
</dbReference>
<evidence type="ECO:0000256" key="3">
    <source>
        <dbReference type="ARBA" id="ARBA00013531"/>
    </source>
</evidence>
<comment type="similarity">
    <text evidence="18">Belongs to the cytochrome b family.</text>
</comment>
<proteinExistence type="inferred from homology"/>
<evidence type="ECO:0000256" key="10">
    <source>
        <dbReference type="ARBA" id="ARBA00022982"/>
    </source>
</evidence>
<dbReference type="GO" id="GO:0005743">
    <property type="term" value="C:mitochondrial inner membrane"/>
    <property type="evidence" value="ECO:0007669"/>
    <property type="project" value="UniProtKB-SubCell"/>
</dbReference>
<keyword evidence="10 18" id="KW-0249">Electron transport</keyword>
<evidence type="ECO:0000256" key="14">
    <source>
        <dbReference type="ARBA" id="ARBA00023128"/>
    </source>
</evidence>
<keyword evidence="12 17" id="KW-0408">Iron</keyword>
<feature type="transmembrane region" description="Helical" evidence="18">
    <location>
        <begin position="79"/>
        <end position="102"/>
    </location>
</feature>
<name>A0A1X9JUV1_9BIVA</name>
<evidence type="ECO:0000259" key="19">
    <source>
        <dbReference type="PROSITE" id="PS51002"/>
    </source>
</evidence>
<feature type="domain" description="Cytochrome b/b6 N-terminal region profile" evidence="19">
    <location>
        <begin position="3"/>
        <end position="211"/>
    </location>
</feature>
<feature type="transmembrane region" description="Helical" evidence="18">
    <location>
        <begin position="141"/>
        <end position="159"/>
    </location>
</feature>
<feature type="binding site" description="axial binding residue" evidence="17">
    <location>
        <position position="99"/>
    </location>
    <ligand>
        <name>heme b</name>
        <dbReference type="ChEBI" id="CHEBI:60344"/>
        <label>b566</label>
    </ligand>
    <ligandPart>
        <name>Fe</name>
        <dbReference type="ChEBI" id="CHEBI:18248"/>
    </ligandPart>
</feature>
<dbReference type="Gene3D" id="1.20.810.10">
    <property type="entry name" value="Cytochrome Bc1 Complex, Chain C"/>
    <property type="match status" value="1"/>
</dbReference>
<evidence type="ECO:0000256" key="6">
    <source>
        <dbReference type="ARBA" id="ARBA00022660"/>
    </source>
</evidence>
<evidence type="ECO:0000313" key="21">
    <source>
        <dbReference type="EMBL" id="AQT38543.1"/>
    </source>
</evidence>
<keyword evidence="5 17" id="KW-0349">Heme</keyword>
<evidence type="ECO:0000256" key="2">
    <source>
        <dbReference type="ARBA" id="ARBA00004448"/>
    </source>
</evidence>
<evidence type="ECO:0000256" key="15">
    <source>
        <dbReference type="ARBA" id="ARBA00023136"/>
    </source>
</evidence>
<feature type="binding site" description="axial binding residue" evidence="17">
    <location>
        <position position="85"/>
    </location>
    <ligand>
        <name>heme b</name>
        <dbReference type="ChEBI" id="CHEBI:60344"/>
        <label>b562</label>
    </ligand>
    <ligandPart>
        <name>Fe</name>
        <dbReference type="ChEBI" id="CHEBI:18248"/>
    </ligandPart>
</feature>
<dbReference type="InterPro" id="IPR036150">
    <property type="entry name" value="Cyt_b/b6_C_sf"/>
</dbReference>
<feature type="transmembrane region" description="Helical" evidence="18">
    <location>
        <begin position="38"/>
        <end position="59"/>
    </location>
</feature>
<dbReference type="CDD" id="cd00284">
    <property type="entry name" value="Cytochrome_b_N"/>
    <property type="match status" value="1"/>
</dbReference>
<evidence type="ECO:0000256" key="1">
    <source>
        <dbReference type="ARBA" id="ARBA00002566"/>
    </source>
</evidence>
<dbReference type="GO" id="GO:0016491">
    <property type="term" value="F:oxidoreductase activity"/>
    <property type="evidence" value="ECO:0007669"/>
    <property type="project" value="UniProtKB-UniRule"/>
</dbReference>
<keyword evidence="9" id="KW-0999">Mitochondrion inner membrane</keyword>
<dbReference type="InterPro" id="IPR005797">
    <property type="entry name" value="Cyt_b/b6_N"/>
</dbReference>
<evidence type="ECO:0000256" key="18">
    <source>
        <dbReference type="RuleBase" id="RU362117"/>
    </source>
</evidence>
<geneLocation type="mitochondrion" evidence="21"/>
<protein>
    <recommendedName>
        <fullName evidence="3 18">Cytochrome b</fullName>
    </recommendedName>
</protein>
<dbReference type="InterPro" id="IPR027387">
    <property type="entry name" value="Cytb/b6-like_sf"/>
</dbReference>
<feature type="transmembrane region" description="Helical" evidence="18">
    <location>
        <begin position="180"/>
        <end position="202"/>
    </location>
</feature>
<dbReference type="GO" id="GO:0045275">
    <property type="term" value="C:respiratory chain complex III"/>
    <property type="evidence" value="ECO:0007669"/>
    <property type="project" value="InterPro"/>
</dbReference>
<dbReference type="PROSITE" id="PS51002">
    <property type="entry name" value="CYTB_NTER"/>
    <property type="match status" value="1"/>
</dbReference>
<dbReference type="Pfam" id="PF00032">
    <property type="entry name" value="Cytochrom_B_C"/>
    <property type="match status" value="1"/>
</dbReference>
<feature type="binding site" description="axial binding residue" evidence="17">
    <location>
        <position position="184"/>
    </location>
    <ligand>
        <name>heme b</name>
        <dbReference type="ChEBI" id="CHEBI:60344"/>
        <label>b562</label>
    </ligand>
    <ligandPart>
        <name>Fe</name>
        <dbReference type="ChEBI" id="CHEBI:18248"/>
    </ligandPart>
</feature>
<evidence type="ECO:0000256" key="8">
    <source>
        <dbReference type="ARBA" id="ARBA00022723"/>
    </source>
</evidence>
<evidence type="ECO:0000256" key="5">
    <source>
        <dbReference type="ARBA" id="ARBA00022617"/>
    </source>
</evidence>
<dbReference type="GO" id="GO:0006122">
    <property type="term" value="P:mitochondrial electron transport, ubiquinol to cytochrome c"/>
    <property type="evidence" value="ECO:0007669"/>
    <property type="project" value="TreeGrafter"/>
</dbReference>
<keyword evidence="6 18" id="KW-0679">Respiratory chain</keyword>
<feature type="transmembrane region" description="Helical" evidence="18">
    <location>
        <begin position="231"/>
        <end position="253"/>
    </location>
</feature>
<keyword evidence="14 18" id="KW-0496">Mitochondrion</keyword>
<dbReference type="CDD" id="cd00290">
    <property type="entry name" value="cytochrome_b_C"/>
    <property type="match status" value="1"/>
</dbReference>
<dbReference type="PROSITE" id="PS51003">
    <property type="entry name" value="CYTB_CTER"/>
    <property type="match status" value="1"/>
</dbReference>
<evidence type="ECO:0000256" key="9">
    <source>
        <dbReference type="ARBA" id="ARBA00022792"/>
    </source>
</evidence>
<dbReference type="InterPro" id="IPR048259">
    <property type="entry name" value="Cytochrome_b_N_euk/bac"/>
</dbReference>
<dbReference type="Pfam" id="PF00033">
    <property type="entry name" value="Cytochrome_B"/>
    <property type="match status" value="1"/>
</dbReference>
<sequence>MNKSKALRKTGIIGPINNSLYDLPAPVNLSIWWNFGSLLGLCLTTQIITGILLAMHYTPNTLMAFESVAMISRDVNNGWLLRNMHALGASMFFVCLYTHIGRGIYYGSYLNKKLWLSGISLLVLVMATAFLGYVLPWGQMSLWGATVITNLLSAIPSIGNPLVQWVWGGFTVANATLNRFFILHFLLPFVIVATVILHLLLIHESGSNNPLGLSSNTSAIPFHIYYTTKDLVGFILTLYILTVMSLFGPMLLMEPQNFIQANPMMTPTHIQPEWYFLFAYAILRAIPNKLGGVLALLLAILILSIPPFIHYGKMKTLSFYPPNQTLFWALVSTFLLLTWAGLSPAEPPYTTISQALTVVYFLLFLTPPRPYSSMG</sequence>
<accession>A0A1X9JUV1</accession>
<evidence type="ECO:0000256" key="13">
    <source>
        <dbReference type="ARBA" id="ARBA00023075"/>
    </source>
</evidence>
<feature type="binding site" evidence="16">
    <location>
        <position position="203"/>
    </location>
    <ligand>
        <name>a ubiquinone</name>
        <dbReference type="ChEBI" id="CHEBI:16389"/>
    </ligand>
</feature>
<comment type="subcellular location">
    <subcellularLocation>
        <location evidence="2">Mitochondrion inner membrane</location>
        <topology evidence="2">Multi-pass membrane protein</topology>
    </subcellularLocation>
</comment>
<evidence type="ECO:0000256" key="4">
    <source>
        <dbReference type="ARBA" id="ARBA00022448"/>
    </source>
</evidence>
<dbReference type="SUPFAM" id="SSF81342">
    <property type="entry name" value="Transmembrane di-heme cytochromes"/>
    <property type="match status" value="1"/>
</dbReference>
<dbReference type="GO" id="GO:0046872">
    <property type="term" value="F:metal ion binding"/>
    <property type="evidence" value="ECO:0007669"/>
    <property type="project" value="UniProtKB-UniRule"/>
</dbReference>
<evidence type="ECO:0000256" key="16">
    <source>
        <dbReference type="PIRSR" id="PIRSR038885-1"/>
    </source>
</evidence>
<dbReference type="PANTHER" id="PTHR19271">
    <property type="entry name" value="CYTOCHROME B"/>
    <property type="match status" value="1"/>
</dbReference>
<dbReference type="AlphaFoldDB" id="A0A1X9JUV1"/>
<dbReference type="PIRSF" id="PIRSF038885">
    <property type="entry name" value="COB"/>
    <property type="match status" value="1"/>
</dbReference>
<reference evidence="21" key="1">
    <citation type="journal article" date="2017" name="Sci. Rep.">
        <title>Evolution of sex-dependent mtDNA transmission in freshwater mussels (Bivalvia: Unionida).</title>
        <authorList>
            <person name="Guerra D."/>
            <person name="Plazzi F."/>
            <person name="Stewart D.T."/>
            <person name="Bogan A.E."/>
            <person name="Hoeh W.R."/>
            <person name="Breton S."/>
        </authorList>
    </citation>
    <scope>NUCLEOTIDE SEQUENCE</scope>
    <source>
        <strain evidence="21">M9</strain>
        <tissue evidence="21">Gonad</tissue>
    </source>
</reference>
<gene>
    <name evidence="21" type="primary">cytb</name>
</gene>
<keyword evidence="13" id="KW-0830">Ubiquinone</keyword>
<evidence type="ECO:0000256" key="17">
    <source>
        <dbReference type="PIRSR" id="PIRSR038885-2"/>
    </source>
</evidence>